<organism evidence="1 2">
    <name type="scientific">Clitoria ternatea</name>
    <name type="common">Butterfly pea</name>
    <dbReference type="NCBI Taxonomy" id="43366"/>
    <lineage>
        <taxon>Eukaryota</taxon>
        <taxon>Viridiplantae</taxon>
        <taxon>Streptophyta</taxon>
        <taxon>Embryophyta</taxon>
        <taxon>Tracheophyta</taxon>
        <taxon>Spermatophyta</taxon>
        <taxon>Magnoliopsida</taxon>
        <taxon>eudicotyledons</taxon>
        <taxon>Gunneridae</taxon>
        <taxon>Pentapetalae</taxon>
        <taxon>rosids</taxon>
        <taxon>fabids</taxon>
        <taxon>Fabales</taxon>
        <taxon>Fabaceae</taxon>
        <taxon>Papilionoideae</taxon>
        <taxon>50 kb inversion clade</taxon>
        <taxon>NPAAA clade</taxon>
        <taxon>indigoferoid/millettioid clade</taxon>
        <taxon>Phaseoleae</taxon>
        <taxon>Clitoria</taxon>
    </lineage>
</organism>
<accession>A0AAN9FWD9</accession>
<comment type="caution">
    <text evidence="1">The sequence shown here is derived from an EMBL/GenBank/DDBJ whole genome shotgun (WGS) entry which is preliminary data.</text>
</comment>
<evidence type="ECO:0000313" key="1">
    <source>
        <dbReference type="EMBL" id="KAK7279393.1"/>
    </source>
</evidence>
<protein>
    <submittedName>
        <fullName evidence="1">Uncharacterized protein</fullName>
    </submittedName>
</protein>
<evidence type="ECO:0000313" key="2">
    <source>
        <dbReference type="Proteomes" id="UP001359559"/>
    </source>
</evidence>
<dbReference type="AlphaFoldDB" id="A0AAN9FWD9"/>
<name>A0AAN9FWD9_CLITE</name>
<keyword evidence="2" id="KW-1185">Reference proteome</keyword>
<proteinExistence type="predicted"/>
<gene>
    <name evidence="1" type="ORF">RJT34_24444</name>
</gene>
<reference evidence="1 2" key="1">
    <citation type="submission" date="2024-01" db="EMBL/GenBank/DDBJ databases">
        <title>The genomes of 5 underutilized Papilionoideae crops provide insights into root nodulation and disease resistance.</title>
        <authorList>
            <person name="Yuan L."/>
        </authorList>
    </citation>
    <scope>NUCLEOTIDE SEQUENCE [LARGE SCALE GENOMIC DNA]</scope>
    <source>
        <strain evidence="1">LY-2023</strain>
        <tissue evidence="1">Leaf</tissue>
    </source>
</reference>
<dbReference type="Proteomes" id="UP001359559">
    <property type="component" value="Unassembled WGS sequence"/>
</dbReference>
<sequence>MYMCIQMRKLLQSSSPRLVLLEAFALPHLLSSGVKIINRSVDPSICPFFLPTIPCDLGTVLGEVCSGNHASSWPNNKRRMLIDPTHKN</sequence>
<dbReference type="EMBL" id="JAYKXN010000006">
    <property type="protein sequence ID" value="KAK7279393.1"/>
    <property type="molecule type" value="Genomic_DNA"/>
</dbReference>